<proteinExistence type="predicted"/>
<dbReference type="GO" id="GO:0015171">
    <property type="term" value="F:amino acid transmembrane transporter activity"/>
    <property type="evidence" value="ECO:0007669"/>
    <property type="project" value="TreeGrafter"/>
</dbReference>
<evidence type="ECO:0000313" key="5">
    <source>
        <dbReference type="Proteomes" id="UP000784294"/>
    </source>
</evidence>
<feature type="domain" description="Cationic amino acid transporter C-terminal" evidence="3">
    <location>
        <begin position="158"/>
        <end position="204"/>
    </location>
</feature>
<protein>
    <recommendedName>
        <fullName evidence="3">Cationic amino acid transporter C-terminal domain-containing protein</fullName>
    </recommendedName>
</protein>
<comment type="caution">
    <text evidence="4">The sequence shown here is derived from an EMBL/GenBank/DDBJ whole genome shotgun (WGS) entry which is preliminary data.</text>
</comment>
<feature type="transmembrane region" description="Helical" evidence="2">
    <location>
        <begin position="158"/>
        <end position="179"/>
    </location>
</feature>
<gene>
    <name evidence="4" type="ORF">PXEA_LOCUS26122</name>
</gene>
<feature type="transmembrane region" description="Helical" evidence="2">
    <location>
        <begin position="185"/>
        <end position="202"/>
    </location>
</feature>
<name>A0A3S5C3F1_9PLAT</name>
<dbReference type="Proteomes" id="UP000784294">
    <property type="component" value="Unassembled WGS sequence"/>
</dbReference>
<dbReference type="GO" id="GO:0005886">
    <property type="term" value="C:plasma membrane"/>
    <property type="evidence" value="ECO:0007669"/>
    <property type="project" value="TreeGrafter"/>
</dbReference>
<feature type="transmembrane region" description="Helical" evidence="2">
    <location>
        <begin position="16"/>
        <end position="37"/>
    </location>
</feature>
<keyword evidence="2" id="KW-0472">Membrane</keyword>
<feature type="transmembrane region" description="Helical" evidence="2">
    <location>
        <begin position="129"/>
        <end position="151"/>
    </location>
</feature>
<keyword evidence="5" id="KW-1185">Reference proteome</keyword>
<sequence>MCYTEFSILVHRSGSYYSYIYLMLGELMAFMIGWTMIYCDPNESVLNLLPSCCKRTFSSYARPAGHAKPGCQANEAELRVQWANFPIQATANGVDYWACGSVVSVGNSRLSSPPDRCDWTSSPSGHYTISVVLTLAATVATTVAANLFVAIGSLFTKLMPLAPCITMLTNGILILSLSWATWVRFAVWSILGLFIYFGYGIWHSTADQDPNIDEPLHMLKMPAEDKALFTSNKSDEKTIDGVPFAGTDIKTSTT</sequence>
<evidence type="ECO:0000313" key="4">
    <source>
        <dbReference type="EMBL" id="VEL32682.1"/>
    </source>
</evidence>
<dbReference type="OrthoDB" id="6262222at2759"/>
<dbReference type="PANTHER" id="PTHR43243:SF4">
    <property type="entry name" value="CATIONIC AMINO ACID TRANSPORTER 4"/>
    <property type="match status" value="1"/>
</dbReference>
<dbReference type="AlphaFoldDB" id="A0A3S5C3F1"/>
<evidence type="ECO:0000256" key="2">
    <source>
        <dbReference type="SAM" id="Phobius"/>
    </source>
</evidence>
<dbReference type="InterPro" id="IPR029485">
    <property type="entry name" value="CAT_C"/>
</dbReference>
<reference evidence="4" key="1">
    <citation type="submission" date="2018-11" db="EMBL/GenBank/DDBJ databases">
        <authorList>
            <consortium name="Pathogen Informatics"/>
        </authorList>
    </citation>
    <scope>NUCLEOTIDE SEQUENCE</scope>
</reference>
<keyword evidence="1" id="KW-0813">Transport</keyword>
<evidence type="ECO:0000256" key="1">
    <source>
        <dbReference type="ARBA" id="ARBA00022448"/>
    </source>
</evidence>
<organism evidence="4 5">
    <name type="scientific">Protopolystoma xenopodis</name>
    <dbReference type="NCBI Taxonomy" id="117903"/>
    <lineage>
        <taxon>Eukaryota</taxon>
        <taxon>Metazoa</taxon>
        <taxon>Spiralia</taxon>
        <taxon>Lophotrochozoa</taxon>
        <taxon>Platyhelminthes</taxon>
        <taxon>Monogenea</taxon>
        <taxon>Polyopisthocotylea</taxon>
        <taxon>Polystomatidea</taxon>
        <taxon>Polystomatidae</taxon>
        <taxon>Protopolystoma</taxon>
    </lineage>
</organism>
<dbReference type="PANTHER" id="PTHR43243">
    <property type="entry name" value="INNER MEMBRANE TRANSPORTER YGJI-RELATED"/>
    <property type="match status" value="1"/>
</dbReference>
<keyword evidence="2" id="KW-0812">Transmembrane</keyword>
<evidence type="ECO:0000259" key="3">
    <source>
        <dbReference type="Pfam" id="PF13906"/>
    </source>
</evidence>
<accession>A0A3S5C3F1</accession>
<dbReference type="EMBL" id="CAAALY010244510">
    <property type="protein sequence ID" value="VEL32682.1"/>
    <property type="molecule type" value="Genomic_DNA"/>
</dbReference>
<dbReference type="Pfam" id="PF13906">
    <property type="entry name" value="AA_permease_C"/>
    <property type="match status" value="1"/>
</dbReference>
<keyword evidence="2" id="KW-1133">Transmembrane helix</keyword>